<proteinExistence type="inferred from homology"/>
<dbReference type="AlphaFoldDB" id="A0A372FYB7"/>
<dbReference type="InterPro" id="IPR029058">
    <property type="entry name" value="AB_hydrolase_fold"/>
</dbReference>
<evidence type="ECO:0000256" key="1">
    <source>
        <dbReference type="ARBA" id="ARBA00007169"/>
    </source>
</evidence>
<dbReference type="EMBL" id="QVFU01000015">
    <property type="protein sequence ID" value="RFS45614.1"/>
    <property type="molecule type" value="Genomic_DNA"/>
</dbReference>
<evidence type="ECO:0000313" key="3">
    <source>
        <dbReference type="EMBL" id="RFS45614.1"/>
    </source>
</evidence>
<dbReference type="Proteomes" id="UP000262621">
    <property type="component" value="Unassembled WGS sequence"/>
</dbReference>
<dbReference type="Gene3D" id="3.40.50.1820">
    <property type="entry name" value="alpha/beta hydrolase"/>
    <property type="match status" value="1"/>
</dbReference>
<comment type="similarity">
    <text evidence="1">Belongs to the thioesterase family.</text>
</comment>
<name>A0A372FYB7_9ACTN</name>
<reference evidence="3 4" key="1">
    <citation type="submission" date="2018-08" db="EMBL/GenBank/DDBJ databases">
        <title>Verrucosispora craniellae sp. nov., isolated from a marine sponge in the South China Sea.</title>
        <authorList>
            <person name="Li L."/>
            <person name="Lin H.W."/>
        </authorList>
    </citation>
    <scope>NUCLEOTIDE SEQUENCE [LARGE SCALE GENOMIC DNA]</scope>
    <source>
        <strain evidence="3 4">LHW63014</strain>
    </source>
</reference>
<gene>
    <name evidence="3" type="ORF">D0Q02_16100</name>
</gene>
<dbReference type="InterPro" id="IPR001031">
    <property type="entry name" value="Thioesterase"/>
</dbReference>
<evidence type="ECO:0000313" key="4">
    <source>
        <dbReference type="Proteomes" id="UP000262621"/>
    </source>
</evidence>
<accession>A0A372FYB7</accession>
<comment type="caution">
    <text evidence="3">The sequence shown here is derived from an EMBL/GenBank/DDBJ whole genome shotgun (WGS) entry which is preliminary data.</text>
</comment>
<dbReference type="GO" id="GO:0008610">
    <property type="term" value="P:lipid biosynthetic process"/>
    <property type="evidence" value="ECO:0007669"/>
    <property type="project" value="TreeGrafter"/>
</dbReference>
<protein>
    <submittedName>
        <fullName evidence="3">Thioesterase</fullName>
    </submittedName>
</protein>
<dbReference type="OrthoDB" id="8480037at2"/>
<dbReference type="PANTHER" id="PTHR11487">
    <property type="entry name" value="THIOESTERASE"/>
    <property type="match status" value="1"/>
</dbReference>
<dbReference type="Pfam" id="PF00975">
    <property type="entry name" value="Thioesterase"/>
    <property type="match status" value="1"/>
</dbReference>
<organism evidence="3 4">
    <name type="scientific">Micromonospora craniellae</name>
    <dbReference type="NCBI Taxonomy" id="2294034"/>
    <lineage>
        <taxon>Bacteria</taxon>
        <taxon>Bacillati</taxon>
        <taxon>Actinomycetota</taxon>
        <taxon>Actinomycetes</taxon>
        <taxon>Micromonosporales</taxon>
        <taxon>Micromonosporaceae</taxon>
        <taxon>Micromonospora</taxon>
    </lineage>
</organism>
<feature type="domain" description="Thioesterase" evidence="2">
    <location>
        <begin position="7"/>
        <end position="229"/>
    </location>
</feature>
<dbReference type="RefSeq" id="WP_117228805.1">
    <property type="nucleotide sequence ID" value="NZ_QVFU01000015.1"/>
</dbReference>
<dbReference type="SUPFAM" id="SSF53474">
    <property type="entry name" value="alpha/beta-Hydrolases"/>
    <property type="match status" value="1"/>
</dbReference>
<keyword evidence="4" id="KW-1185">Reference proteome</keyword>
<dbReference type="InterPro" id="IPR012223">
    <property type="entry name" value="TEII"/>
</dbReference>
<evidence type="ECO:0000259" key="2">
    <source>
        <dbReference type="Pfam" id="PF00975"/>
    </source>
</evidence>
<dbReference type="PANTHER" id="PTHR11487:SF0">
    <property type="entry name" value="S-ACYL FATTY ACID SYNTHASE THIOESTERASE, MEDIUM CHAIN"/>
    <property type="match status" value="1"/>
</dbReference>
<sequence length="243" mass="27053">MTTRPVLACLPYAGGSARIYLPWQRRLATLADTVAVELPGRGSRLRDLPVDRLPVLLDDLMARLAPYSGRPLILFGHSLGGLLAFELARLMRSRHGWLPARLIVSGHRAPHLPMREARIHYLPDNQFIARLRALDGTPEEVLGDAGLMRVLLPALRADFSVSERYRYAEAEPLSCPVTVLGGTADSDLPVGDLYAWARHTTRRCRTVLFPGGHFFLHTAETAVLEEVSRELIATEHSRVRTRA</sequence>